<dbReference type="AlphaFoldDB" id="A0A455W6G8"/>
<protein>
    <submittedName>
        <fullName evidence="1">Uncharacterized protein</fullName>
    </submittedName>
</protein>
<dbReference type="EMBL" id="AP019537">
    <property type="protein sequence ID" value="BBJ05034.1"/>
    <property type="molecule type" value="Genomic_DNA"/>
</dbReference>
<name>A0A455W6G8_MARNT</name>
<sequence length="79" mass="8646">MAEGFAFGIEHHHHLGAGEILLKTPKHADNALDGSGRMVFAGSQWWQRMVSAKQVGRSVNKNHGWGLFLSHIKAGPESD</sequence>
<organism evidence="1">
    <name type="scientific">Marinobacter nauticus</name>
    <name type="common">Marinobacter hydrocarbonoclasticus</name>
    <name type="synonym">Marinobacter aquaeolei</name>
    <dbReference type="NCBI Taxonomy" id="2743"/>
    <lineage>
        <taxon>Bacteria</taxon>
        <taxon>Pseudomonadati</taxon>
        <taxon>Pseudomonadota</taxon>
        <taxon>Gammaproteobacteria</taxon>
        <taxon>Pseudomonadales</taxon>
        <taxon>Marinobacteraceae</taxon>
        <taxon>Marinobacter</taxon>
    </lineage>
</organism>
<gene>
    <name evidence="1" type="ORF">YBY_28830</name>
</gene>
<reference evidence="1" key="1">
    <citation type="submission" date="2019-03" db="EMBL/GenBank/DDBJ databases">
        <title>Whole genome analysis of nitrate-reducing bacteria Marinobacter hydrocarbonoclasticus YB03.</title>
        <authorList>
            <person name="Azam A.H."/>
            <person name="Yuk S.R."/>
            <person name="Kamarisima K."/>
            <person name="Miyanaga K."/>
            <person name="Tanji Y."/>
        </authorList>
    </citation>
    <scope>NUCLEOTIDE SEQUENCE</scope>
    <source>
        <strain evidence="1">YB03</strain>
    </source>
</reference>
<accession>A0A455W6G8</accession>
<proteinExistence type="predicted"/>
<evidence type="ECO:0000313" key="1">
    <source>
        <dbReference type="EMBL" id="BBJ05034.1"/>
    </source>
</evidence>